<dbReference type="GO" id="GO:0015693">
    <property type="term" value="P:magnesium ion transport"/>
    <property type="evidence" value="ECO:0007669"/>
    <property type="project" value="UniProtKB-ARBA"/>
</dbReference>
<dbReference type="OrthoDB" id="18814at2759"/>
<reference evidence="14 15" key="1">
    <citation type="submission" date="2015-12" db="EMBL/GenBank/DDBJ databases">
        <title>The genome of Folsomia candida.</title>
        <authorList>
            <person name="Faddeeva A."/>
            <person name="Derks M.F."/>
            <person name="Anvar Y."/>
            <person name="Smit S."/>
            <person name="Van Straalen N."/>
            <person name="Roelofs D."/>
        </authorList>
    </citation>
    <scope>NUCLEOTIDE SEQUENCE [LARGE SCALE GENOMIC DNA]</scope>
    <source>
        <strain evidence="14 15">VU population</strain>
        <tissue evidence="14">Whole body</tissue>
    </source>
</reference>
<evidence type="ECO:0000313" key="14">
    <source>
        <dbReference type="EMBL" id="OXA65065.1"/>
    </source>
</evidence>
<accession>A0A226F5I3</accession>
<feature type="transmembrane region" description="Helical" evidence="11">
    <location>
        <begin position="705"/>
        <end position="723"/>
    </location>
</feature>
<dbReference type="PANTHER" id="PTHR10686">
    <property type="entry name" value="FOLATE TRANSPORTER"/>
    <property type="match status" value="1"/>
</dbReference>
<evidence type="ECO:0000256" key="7">
    <source>
        <dbReference type="ARBA" id="ARBA00023122"/>
    </source>
</evidence>
<organism evidence="14 15">
    <name type="scientific">Folsomia candida</name>
    <name type="common">Springtail</name>
    <dbReference type="NCBI Taxonomy" id="158441"/>
    <lineage>
        <taxon>Eukaryota</taxon>
        <taxon>Metazoa</taxon>
        <taxon>Ecdysozoa</taxon>
        <taxon>Arthropoda</taxon>
        <taxon>Hexapoda</taxon>
        <taxon>Collembola</taxon>
        <taxon>Entomobryomorpha</taxon>
        <taxon>Isotomoidea</taxon>
        <taxon>Isotomidae</taxon>
        <taxon>Proisotominae</taxon>
        <taxon>Folsomia</taxon>
    </lineage>
</organism>
<evidence type="ECO:0000256" key="8">
    <source>
        <dbReference type="ARBA" id="ARBA00023136"/>
    </source>
</evidence>
<feature type="transmembrane region" description="Helical" evidence="11">
    <location>
        <begin position="132"/>
        <end position="153"/>
    </location>
</feature>
<dbReference type="SUPFAM" id="SSF103473">
    <property type="entry name" value="MFS general substrate transporter"/>
    <property type="match status" value="1"/>
</dbReference>
<feature type="transmembrane region" description="Helical" evidence="11">
    <location>
        <begin position="621"/>
        <end position="645"/>
    </location>
</feature>
<dbReference type="Gene3D" id="1.20.1250.20">
    <property type="entry name" value="MFS general substrate transporter like domains"/>
    <property type="match status" value="1"/>
</dbReference>
<dbReference type="InterPro" id="IPR046342">
    <property type="entry name" value="CBS_dom_sf"/>
</dbReference>
<dbReference type="PROSITE" id="PS51371">
    <property type="entry name" value="CBS"/>
    <property type="match status" value="1"/>
</dbReference>
<feature type="domain" description="CNNM transmembrane" evidence="13">
    <location>
        <begin position="616"/>
        <end position="795"/>
    </location>
</feature>
<evidence type="ECO:0000256" key="9">
    <source>
        <dbReference type="PROSITE-ProRule" id="PRU00703"/>
    </source>
</evidence>
<feature type="transmembrane region" description="Helical" evidence="11">
    <location>
        <begin position="165"/>
        <end position="184"/>
    </location>
</feature>
<evidence type="ECO:0000256" key="3">
    <source>
        <dbReference type="ARBA" id="ARBA00010484"/>
    </source>
</evidence>
<keyword evidence="8 10" id="KW-0472">Membrane</keyword>
<dbReference type="NCBIfam" id="TIGR00806">
    <property type="entry name" value="rfc"/>
    <property type="match status" value="1"/>
</dbReference>
<name>A0A226F5I3_FOLCA</name>
<dbReference type="FunFam" id="3.10.580.10:FF:000006">
    <property type="entry name" value="DUF21 and CBS domain protein"/>
    <property type="match status" value="1"/>
</dbReference>
<gene>
    <name evidence="14" type="ORF">Fcan01_03612</name>
</gene>
<dbReference type="GO" id="GO:0010960">
    <property type="term" value="P:magnesium ion homeostasis"/>
    <property type="evidence" value="ECO:0007669"/>
    <property type="project" value="UniProtKB-ARBA"/>
</dbReference>
<dbReference type="InterPro" id="IPR036259">
    <property type="entry name" value="MFS_trans_sf"/>
</dbReference>
<dbReference type="EMBL" id="LNIX01000001">
    <property type="protein sequence ID" value="OXA65065.1"/>
    <property type="molecule type" value="Genomic_DNA"/>
</dbReference>
<feature type="transmembrane region" description="Helical" evidence="11">
    <location>
        <begin position="735"/>
        <end position="755"/>
    </location>
</feature>
<evidence type="ECO:0000259" key="13">
    <source>
        <dbReference type="PROSITE" id="PS51846"/>
    </source>
</evidence>
<dbReference type="SUPFAM" id="SSF54631">
    <property type="entry name" value="CBS-domain pair"/>
    <property type="match status" value="1"/>
</dbReference>
<dbReference type="AlphaFoldDB" id="A0A226F5I3"/>
<proteinExistence type="inferred from homology"/>
<evidence type="ECO:0000256" key="1">
    <source>
        <dbReference type="ARBA" id="ARBA00004554"/>
    </source>
</evidence>
<dbReference type="InterPro" id="IPR002550">
    <property type="entry name" value="CNNM"/>
</dbReference>
<comment type="similarity">
    <text evidence="3">Belongs to the ACDP family.</text>
</comment>
<dbReference type="Pfam" id="PF01595">
    <property type="entry name" value="CNNM"/>
    <property type="match status" value="1"/>
</dbReference>
<feature type="transmembrane region" description="Helical" evidence="11">
    <location>
        <begin position="314"/>
        <end position="345"/>
    </location>
</feature>
<dbReference type="Gene3D" id="3.10.580.10">
    <property type="entry name" value="CBS-domain"/>
    <property type="match status" value="1"/>
</dbReference>
<keyword evidence="7 9" id="KW-0129">CBS domain</keyword>
<dbReference type="Pfam" id="PF01770">
    <property type="entry name" value="Folate_carrier"/>
    <property type="match status" value="1"/>
</dbReference>
<evidence type="ECO:0000256" key="5">
    <source>
        <dbReference type="ARBA" id="ARBA00022737"/>
    </source>
</evidence>
<keyword evidence="4 10" id="KW-0812">Transmembrane</keyword>
<dbReference type="PANTHER" id="PTHR10686:SF18">
    <property type="entry name" value="IP11787P-RELATED"/>
    <property type="match status" value="1"/>
</dbReference>
<dbReference type="PROSITE" id="PS51846">
    <property type="entry name" value="CNNM"/>
    <property type="match status" value="1"/>
</dbReference>
<evidence type="ECO:0000256" key="2">
    <source>
        <dbReference type="ARBA" id="ARBA00005773"/>
    </source>
</evidence>
<comment type="subcellular location">
    <subcellularLocation>
        <location evidence="1">Basolateral cell membrane</location>
        <topology evidence="1">Multi-pass membrane protein</topology>
    </subcellularLocation>
</comment>
<keyword evidence="6 10" id="KW-1133">Transmembrane helix</keyword>
<protein>
    <submittedName>
        <fullName evidence="14">Metal transporter CNNM2</fullName>
    </submittedName>
</protein>
<dbReference type="GO" id="GO:0008340">
    <property type="term" value="P:determination of adult lifespan"/>
    <property type="evidence" value="ECO:0007669"/>
    <property type="project" value="UniProtKB-ARBA"/>
</dbReference>
<dbReference type="InterPro" id="IPR000644">
    <property type="entry name" value="CBS_dom"/>
</dbReference>
<comment type="similarity">
    <text evidence="2">Belongs to the reduced folate carrier (RFC) transporter (TC 2.A.48) family.</text>
</comment>
<dbReference type="InterPro" id="IPR002666">
    <property type="entry name" value="Folate_carrier"/>
</dbReference>
<feature type="domain" description="CBS" evidence="12">
    <location>
        <begin position="883"/>
        <end position="951"/>
    </location>
</feature>
<comment type="caution">
    <text evidence="14">The sequence shown here is derived from an EMBL/GenBank/DDBJ whole genome shotgun (WGS) entry which is preliminary data.</text>
</comment>
<dbReference type="CDD" id="cd04590">
    <property type="entry name" value="CBS_pair_CorC_HlyC_assoc"/>
    <property type="match status" value="1"/>
</dbReference>
<feature type="transmembrane region" description="Helical" evidence="11">
    <location>
        <begin position="46"/>
        <end position="65"/>
    </location>
</feature>
<sequence length="954" mass="107935">MEKWKWISLILCAYGFFKEFRPSEPFVTEYLIEYKNFTKSTVVHVAYPIATYSYLATLPIVFLITDYLRYKAIIVLEAVAFVLTYTLLIWGHGLTTLKVVEVLYGLACSTEVAYYTYIYAKVHRDQYKKVTSYTYTAILIGNFVAAIFSQAFVSAKWMNYHELHYLTLVSLTAALAISVFLPGVEKSIYFYRNINSELTSNIDTGDDKATRNHAEEDTTYGQRISRAYATLWSDFRNSYSNPHIIKWSVWWAIASAGFVQVVNYVQPLYETIYSYKTGEIYNAGVDAVHTILSAVMALAVGHVSWPWNKWGESLLLVTSLLQGLLLILMSQTGSIVAAYVCYIAFRTLYQVMITVASSEVAQGISDDSHGLIFGLNRFISLVLQSVLTFVLTDENGLSLDLRPQFLVYDGSTRIKTVGTKLVQIVNDEMNLNLPDDEEIRMKIILLFSQMHPSTVTLNFGVTIVLLCMPTLKGENINEITPRGQDVTPSSVELFGMSFQHKSDKKKVVYDAKGSPHIPEGTALKITLYGNIPPGAWLKLTTHKSCHLQNDTFAVVKVHSDTTGKMGVVKLTLPALYRGYEMKVYFCMGPTADQLTLQGEHVTGEVVPWLTINIIRSKVPDWVFWILIAFLLILSGLFSGLNLGVLSLDRMDLKIMINTGTPRERDHAKKIRPVRSHGNLLLCSLVFSNVLVNSTLTLLMDNLTDGFTAVIGSTFAIVIVGEIIPQAVCSRHGLMVAGYTMAVTKLFMIITFPLAFPLSKLLDQFLSEEIGAGFTRERLKELVKAVKDEHLLEKEEMVFIISALDLKQKTVKQIMRRIPDVFTLPIETILDFNTMLKIENQGYSRIPIYDGELTNVIALLNVKQLIMVDYKDEMRLRDLVDVEYFKDNLFCVFENTRLDFMFRKFREGNRGHMAFVDRVNDEGPGDPFYERIGVVTMEDVLEELLQQDIMDESDG</sequence>
<dbReference type="GO" id="GO:0032026">
    <property type="term" value="P:response to magnesium ion"/>
    <property type="evidence" value="ECO:0007669"/>
    <property type="project" value="UniProtKB-ARBA"/>
</dbReference>
<keyword evidence="15" id="KW-1185">Reference proteome</keyword>
<evidence type="ECO:0000256" key="11">
    <source>
        <dbReference type="SAM" id="Phobius"/>
    </source>
</evidence>
<keyword evidence="5" id="KW-0677">Repeat</keyword>
<feature type="transmembrane region" description="Helical" evidence="11">
    <location>
        <begin position="287"/>
        <end position="307"/>
    </location>
</feature>
<evidence type="ECO:0000256" key="10">
    <source>
        <dbReference type="PROSITE-ProRule" id="PRU01193"/>
    </source>
</evidence>
<evidence type="ECO:0000256" key="6">
    <source>
        <dbReference type="ARBA" id="ARBA00022989"/>
    </source>
</evidence>
<dbReference type="GO" id="GO:0040018">
    <property type="term" value="P:positive regulation of multicellular organism growth"/>
    <property type="evidence" value="ECO:0007669"/>
    <property type="project" value="UniProtKB-ARBA"/>
</dbReference>
<feature type="transmembrane region" description="Helical" evidence="11">
    <location>
        <begin position="102"/>
        <end position="120"/>
    </location>
</feature>
<evidence type="ECO:0000259" key="12">
    <source>
        <dbReference type="PROSITE" id="PS51371"/>
    </source>
</evidence>
<evidence type="ECO:0000256" key="4">
    <source>
        <dbReference type="ARBA" id="ARBA00022692"/>
    </source>
</evidence>
<dbReference type="GO" id="GO:0090482">
    <property type="term" value="F:vitamin transmembrane transporter activity"/>
    <property type="evidence" value="ECO:0007669"/>
    <property type="project" value="InterPro"/>
</dbReference>
<dbReference type="InterPro" id="IPR044751">
    <property type="entry name" value="Ion_transp-like_CBS"/>
</dbReference>
<evidence type="ECO:0000313" key="15">
    <source>
        <dbReference type="Proteomes" id="UP000198287"/>
    </source>
</evidence>
<dbReference type="GO" id="GO:1905941">
    <property type="term" value="P:positive regulation of gonad development"/>
    <property type="evidence" value="ECO:0007669"/>
    <property type="project" value="UniProtKB-ARBA"/>
</dbReference>
<dbReference type="Proteomes" id="UP000198287">
    <property type="component" value="Unassembled WGS sequence"/>
</dbReference>
<dbReference type="GO" id="GO:0016323">
    <property type="term" value="C:basolateral plasma membrane"/>
    <property type="evidence" value="ECO:0007669"/>
    <property type="project" value="UniProtKB-SubCell"/>
</dbReference>
<feature type="transmembrane region" description="Helical" evidence="11">
    <location>
        <begin position="72"/>
        <end position="90"/>
    </location>
</feature>